<reference evidence="7 8" key="1">
    <citation type="submission" date="2020-01" db="EMBL/GenBank/DDBJ databases">
        <title>Whole-genome sequence of Heliobacterium undosum DSM 13378.</title>
        <authorList>
            <person name="Kyndt J.A."/>
            <person name="Meyer T.E."/>
        </authorList>
    </citation>
    <scope>NUCLEOTIDE SEQUENCE [LARGE SCALE GENOMIC DNA]</scope>
    <source>
        <strain evidence="7 8">DSM 13378</strain>
    </source>
</reference>
<evidence type="ECO:0000256" key="5">
    <source>
        <dbReference type="ARBA" id="ARBA00023136"/>
    </source>
</evidence>
<evidence type="ECO:0000256" key="1">
    <source>
        <dbReference type="ARBA" id="ARBA00004141"/>
    </source>
</evidence>
<feature type="transmembrane region" description="Helical" evidence="6">
    <location>
        <begin position="97"/>
        <end position="115"/>
    </location>
</feature>
<feature type="transmembrane region" description="Helical" evidence="6">
    <location>
        <begin position="71"/>
        <end position="91"/>
    </location>
</feature>
<evidence type="ECO:0000313" key="7">
    <source>
        <dbReference type="EMBL" id="MZP28243.1"/>
    </source>
</evidence>
<name>A0A845KY11_9FIRM</name>
<evidence type="ECO:0000313" key="8">
    <source>
        <dbReference type="Proteomes" id="UP000463470"/>
    </source>
</evidence>
<evidence type="ECO:0000256" key="3">
    <source>
        <dbReference type="ARBA" id="ARBA00022692"/>
    </source>
</evidence>
<keyword evidence="8" id="KW-1185">Reference proteome</keyword>
<dbReference type="PANTHER" id="PTHR43701:SF2">
    <property type="entry name" value="MEMBRANE TRANSPORTER PROTEIN YJNA-RELATED"/>
    <property type="match status" value="1"/>
</dbReference>
<dbReference type="PANTHER" id="PTHR43701">
    <property type="entry name" value="MEMBRANE TRANSPORTER PROTEIN MJ0441-RELATED"/>
    <property type="match status" value="1"/>
</dbReference>
<comment type="subcellular location">
    <subcellularLocation>
        <location evidence="6">Cell membrane</location>
        <topology evidence="6">Multi-pass membrane protein</topology>
    </subcellularLocation>
    <subcellularLocation>
        <location evidence="1">Membrane</location>
        <topology evidence="1">Multi-pass membrane protein</topology>
    </subcellularLocation>
</comment>
<accession>A0A845KY11</accession>
<sequence>MEMITLSVIGFFSGILSGLAVGGGTLLVPALILVLDVPQHQAQALALTTFLPMSAVALATHFKNGNVRPKLAFLLALGAISGAIGGALLASHLPGPLLRKIFGLFLVGMGGYEIVSKPKKAK</sequence>
<evidence type="ECO:0000256" key="2">
    <source>
        <dbReference type="ARBA" id="ARBA00009142"/>
    </source>
</evidence>
<comment type="caution">
    <text evidence="7">The sequence shown here is derived from an EMBL/GenBank/DDBJ whole genome shotgun (WGS) entry which is preliminary data.</text>
</comment>
<feature type="transmembrane region" description="Helical" evidence="6">
    <location>
        <begin position="41"/>
        <end position="59"/>
    </location>
</feature>
<feature type="transmembrane region" description="Helical" evidence="6">
    <location>
        <begin position="12"/>
        <end position="35"/>
    </location>
</feature>
<protein>
    <recommendedName>
        <fullName evidence="6">Probable membrane transporter protein</fullName>
    </recommendedName>
</protein>
<dbReference type="Proteomes" id="UP000463470">
    <property type="component" value="Unassembled WGS sequence"/>
</dbReference>
<comment type="similarity">
    <text evidence="2 6">Belongs to the 4-toluene sulfonate uptake permease (TSUP) (TC 2.A.102) family.</text>
</comment>
<keyword evidence="5 6" id="KW-0472">Membrane</keyword>
<dbReference type="InterPro" id="IPR051598">
    <property type="entry name" value="TSUP/Inactive_protease-like"/>
</dbReference>
<proteinExistence type="inferred from homology"/>
<dbReference type="GO" id="GO:0005886">
    <property type="term" value="C:plasma membrane"/>
    <property type="evidence" value="ECO:0007669"/>
    <property type="project" value="UniProtKB-SubCell"/>
</dbReference>
<dbReference type="OrthoDB" id="25340at2"/>
<keyword evidence="6" id="KW-1003">Cell membrane</keyword>
<dbReference type="Pfam" id="PF01925">
    <property type="entry name" value="TauE"/>
    <property type="match status" value="1"/>
</dbReference>
<gene>
    <name evidence="7" type="ORF">GTO91_00710</name>
</gene>
<keyword evidence="3 6" id="KW-0812">Transmembrane</keyword>
<dbReference type="EMBL" id="WXEY01000001">
    <property type="protein sequence ID" value="MZP28243.1"/>
    <property type="molecule type" value="Genomic_DNA"/>
</dbReference>
<evidence type="ECO:0000256" key="4">
    <source>
        <dbReference type="ARBA" id="ARBA00022989"/>
    </source>
</evidence>
<evidence type="ECO:0000256" key="6">
    <source>
        <dbReference type="RuleBase" id="RU363041"/>
    </source>
</evidence>
<dbReference type="AlphaFoldDB" id="A0A845KY11"/>
<dbReference type="RefSeq" id="WP_161253319.1">
    <property type="nucleotide sequence ID" value="NZ_WXEY01000001.1"/>
</dbReference>
<keyword evidence="4 6" id="KW-1133">Transmembrane helix</keyword>
<dbReference type="InterPro" id="IPR002781">
    <property type="entry name" value="TM_pro_TauE-like"/>
</dbReference>
<organism evidence="7 8">
    <name type="scientific">Heliomicrobium undosum</name>
    <dbReference type="NCBI Taxonomy" id="121734"/>
    <lineage>
        <taxon>Bacteria</taxon>
        <taxon>Bacillati</taxon>
        <taxon>Bacillota</taxon>
        <taxon>Clostridia</taxon>
        <taxon>Eubacteriales</taxon>
        <taxon>Heliobacteriaceae</taxon>
        <taxon>Heliomicrobium</taxon>
    </lineage>
</organism>